<accession>A8RV43</accession>
<reference evidence="1 2" key="2">
    <citation type="submission" date="2007-09" db="EMBL/GenBank/DDBJ databases">
        <title>Draft genome sequence of Clostridium bolteae (ATCC BAA-613).</title>
        <authorList>
            <person name="Sudarsanam P."/>
            <person name="Ley R."/>
            <person name="Guruge J."/>
            <person name="Turnbaugh P.J."/>
            <person name="Mahowald M."/>
            <person name="Liep D."/>
            <person name="Gordon J."/>
        </authorList>
    </citation>
    <scope>NUCLEOTIDE SEQUENCE [LARGE SCALE GENOMIC DNA]</scope>
    <source>
        <strain evidence="2">ATCC BAA-613 / DSM 15670 / CCUG 46953 / JCM 12243 / WAL 16351</strain>
    </source>
</reference>
<evidence type="ECO:0000313" key="2">
    <source>
        <dbReference type="Proteomes" id="UP000005396"/>
    </source>
</evidence>
<name>A8RV43_ENTBW</name>
<dbReference type="Proteomes" id="UP000005396">
    <property type="component" value="Unassembled WGS sequence"/>
</dbReference>
<comment type="caution">
    <text evidence="1">The sequence shown here is derived from an EMBL/GenBank/DDBJ whole genome shotgun (WGS) entry which is preliminary data.</text>
</comment>
<dbReference type="EMBL" id="ABCC02000033">
    <property type="protein sequence ID" value="EDP16037.1"/>
    <property type="molecule type" value="Genomic_DNA"/>
</dbReference>
<dbReference type="PaxDb" id="411902-CLOBOL_04208"/>
<protein>
    <submittedName>
        <fullName evidence="1">Uncharacterized protein</fullName>
    </submittedName>
</protein>
<sequence length="34" mass="4196">MTIHINNDHVLCRQILIRHTRWFNRGKTSLNFFL</sequence>
<organism evidence="1 2">
    <name type="scientific">Enterocloster bolteae (strain ATCC BAA-613 / DSM 15670 / CCUG 46953 / JCM 12243 / WAL 16351)</name>
    <name type="common">Clostridium bolteae</name>
    <dbReference type="NCBI Taxonomy" id="411902"/>
    <lineage>
        <taxon>Bacteria</taxon>
        <taxon>Bacillati</taxon>
        <taxon>Bacillota</taxon>
        <taxon>Clostridia</taxon>
        <taxon>Lachnospirales</taxon>
        <taxon>Lachnospiraceae</taxon>
        <taxon>Enterocloster</taxon>
    </lineage>
</organism>
<dbReference type="HOGENOM" id="CLU_3372961_0_0_9"/>
<reference evidence="1 2" key="1">
    <citation type="submission" date="2007-08" db="EMBL/GenBank/DDBJ databases">
        <authorList>
            <person name="Fulton L."/>
            <person name="Clifton S."/>
            <person name="Fulton B."/>
            <person name="Xu J."/>
            <person name="Minx P."/>
            <person name="Pepin K.H."/>
            <person name="Johnson M."/>
            <person name="Thiruvilangam P."/>
            <person name="Bhonagiri V."/>
            <person name="Nash W.E."/>
            <person name="Mardis E.R."/>
            <person name="Wilson R.K."/>
        </authorList>
    </citation>
    <scope>NUCLEOTIDE SEQUENCE [LARGE SCALE GENOMIC DNA]</scope>
    <source>
        <strain evidence="2">ATCC BAA-613 / DSM 15670 / CCUG 46953 / JCM 12243 / WAL 16351</strain>
    </source>
</reference>
<proteinExistence type="predicted"/>
<dbReference type="AlphaFoldDB" id="A8RV43"/>
<evidence type="ECO:0000313" key="1">
    <source>
        <dbReference type="EMBL" id="EDP16037.1"/>
    </source>
</evidence>
<gene>
    <name evidence="1" type="ORF">CLOBOL_04208</name>
</gene>